<name>A0ABD5S155_9EURY</name>
<gene>
    <name evidence="2" type="ORF">ACFQE1_12915</name>
</gene>
<keyword evidence="3" id="KW-1185">Reference proteome</keyword>
<feature type="non-terminal residue" evidence="2">
    <location>
        <position position="115"/>
    </location>
</feature>
<protein>
    <recommendedName>
        <fullName evidence="1">DUF7961 domain-containing protein</fullName>
    </recommendedName>
</protein>
<accession>A0ABD5S155</accession>
<feature type="domain" description="DUF7961" evidence="1">
    <location>
        <begin position="19"/>
        <end position="115"/>
    </location>
</feature>
<evidence type="ECO:0000313" key="3">
    <source>
        <dbReference type="Proteomes" id="UP001596328"/>
    </source>
</evidence>
<dbReference type="EMBL" id="JBHSWU010000445">
    <property type="protein sequence ID" value="MFC6725254.1"/>
    <property type="molecule type" value="Genomic_DNA"/>
</dbReference>
<proteinExistence type="predicted"/>
<reference evidence="2 3" key="1">
    <citation type="journal article" date="2019" name="Int. J. Syst. Evol. Microbiol.">
        <title>The Global Catalogue of Microorganisms (GCM) 10K type strain sequencing project: providing services to taxonomists for standard genome sequencing and annotation.</title>
        <authorList>
            <consortium name="The Broad Institute Genomics Platform"/>
            <consortium name="The Broad Institute Genome Sequencing Center for Infectious Disease"/>
            <person name="Wu L."/>
            <person name="Ma J."/>
        </authorList>
    </citation>
    <scope>NUCLEOTIDE SEQUENCE [LARGE SCALE GENOMIC DNA]</scope>
    <source>
        <strain evidence="2 3">NBRC 111368</strain>
    </source>
</reference>
<comment type="caution">
    <text evidence="2">The sequence shown here is derived from an EMBL/GenBank/DDBJ whole genome shotgun (WGS) entry which is preliminary data.</text>
</comment>
<sequence length="115" mass="12007">MSATHTGETEVGVGCRPAEVEAVEIEAESLESTATDYLRGLKTDLAAGGVQPATVSARATFDEDCSFAVQREADRLRELVHAAAFLGAGEVVVDVDVGRGCGREKFAPALRALGE</sequence>
<evidence type="ECO:0000313" key="2">
    <source>
        <dbReference type="EMBL" id="MFC6725254.1"/>
    </source>
</evidence>
<dbReference type="Pfam" id="PF25905">
    <property type="entry name" value="DUF7961"/>
    <property type="match status" value="1"/>
</dbReference>
<dbReference type="InterPro" id="IPR058267">
    <property type="entry name" value="DUF7961"/>
</dbReference>
<evidence type="ECO:0000259" key="1">
    <source>
        <dbReference type="Pfam" id="PF25905"/>
    </source>
</evidence>
<dbReference type="AlphaFoldDB" id="A0ABD5S155"/>
<organism evidence="2 3">
    <name type="scientific">Halobium palmae</name>
    <dbReference type="NCBI Taxonomy" id="1776492"/>
    <lineage>
        <taxon>Archaea</taxon>
        <taxon>Methanobacteriati</taxon>
        <taxon>Methanobacteriota</taxon>
        <taxon>Stenosarchaea group</taxon>
        <taxon>Halobacteria</taxon>
        <taxon>Halobacteriales</taxon>
        <taxon>Haloferacaceae</taxon>
        <taxon>Halobium</taxon>
    </lineage>
</organism>
<dbReference type="Proteomes" id="UP001596328">
    <property type="component" value="Unassembled WGS sequence"/>
</dbReference>